<comment type="caution">
    <text evidence="1">The sequence shown here is derived from an EMBL/GenBank/DDBJ whole genome shotgun (WGS) entry which is preliminary data.</text>
</comment>
<evidence type="ECO:0000313" key="2">
    <source>
        <dbReference type="Proteomes" id="UP001476798"/>
    </source>
</evidence>
<dbReference type="EMBL" id="JAHRIO010025784">
    <property type="protein sequence ID" value="MEQ2166810.1"/>
    <property type="molecule type" value="Genomic_DNA"/>
</dbReference>
<feature type="non-terminal residue" evidence="1">
    <location>
        <position position="105"/>
    </location>
</feature>
<gene>
    <name evidence="1" type="ORF">GOODEAATRI_032114</name>
</gene>
<name>A0ABV0N5Z6_9TELE</name>
<dbReference type="Proteomes" id="UP001476798">
    <property type="component" value="Unassembled WGS sequence"/>
</dbReference>
<sequence length="105" mass="12309">MADLDFGNWPMPTRIWGLFKEIRLVPNHIPNRKPKIKRTNGYIEPCTVHSFSCEQTVDYVEEPVWLKSCLSDCKQPTPKIIPLDPYWTSCPPNNWPTYWLFEAGN</sequence>
<evidence type="ECO:0000313" key="1">
    <source>
        <dbReference type="EMBL" id="MEQ2166810.1"/>
    </source>
</evidence>
<protein>
    <submittedName>
        <fullName evidence="1">Uncharacterized protein</fullName>
    </submittedName>
</protein>
<proteinExistence type="predicted"/>
<accession>A0ABV0N5Z6</accession>
<keyword evidence="2" id="KW-1185">Reference proteome</keyword>
<organism evidence="1 2">
    <name type="scientific">Goodea atripinnis</name>
    <dbReference type="NCBI Taxonomy" id="208336"/>
    <lineage>
        <taxon>Eukaryota</taxon>
        <taxon>Metazoa</taxon>
        <taxon>Chordata</taxon>
        <taxon>Craniata</taxon>
        <taxon>Vertebrata</taxon>
        <taxon>Euteleostomi</taxon>
        <taxon>Actinopterygii</taxon>
        <taxon>Neopterygii</taxon>
        <taxon>Teleostei</taxon>
        <taxon>Neoteleostei</taxon>
        <taxon>Acanthomorphata</taxon>
        <taxon>Ovalentaria</taxon>
        <taxon>Atherinomorphae</taxon>
        <taxon>Cyprinodontiformes</taxon>
        <taxon>Goodeidae</taxon>
        <taxon>Goodea</taxon>
    </lineage>
</organism>
<reference evidence="1 2" key="1">
    <citation type="submission" date="2021-06" db="EMBL/GenBank/DDBJ databases">
        <authorList>
            <person name="Palmer J.M."/>
        </authorList>
    </citation>
    <scope>NUCLEOTIDE SEQUENCE [LARGE SCALE GENOMIC DNA]</scope>
    <source>
        <strain evidence="1 2">GA_2019</strain>
        <tissue evidence="1">Muscle</tissue>
    </source>
</reference>